<evidence type="ECO:0000256" key="4">
    <source>
        <dbReference type="PIRSR" id="PIRSR015582-1"/>
    </source>
</evidence>
<comment type="caution">
    <text evidence="7">The sequence shown here is derived from an EMBL/GenBank/DDBJ whole genome shotgun (WGS) entry which is preliminary data.</text>
</comment>
<evidence type="ECO:0000256" key="3">
    <source>
        <dbReference type="ARBA" id="ARBA00022842"/>
    </source>
</evidence>
<dbReference type="EMBL" id="AEEH01000043">
    <property type="protein sequence ID" value="EFM25292.1"/>
    <property type="molecule type" value="Genomic_DNA"/>
</dbReference>
<dbReference type="RefSeq" id="WP_008901995.1">
    <property type="nucleotide sequence ID" value="NZ_GL397071.1"/>
</dbReference>
<dbReference type="GO" id="GO:0008815">
    <property type="term" value="F:citrate (pro-3S)-lyase activity"/>
    <property type="evidence" value="ECO:0007669"/>
    <property type="project" value="UniProtKB-EC"/>
</dbReference>
<reference evidence="7 8" key="1">
    <citation type="submission" date="2010-07" db="EMBL/GenBank/DDBJ databases">
        <authorList>
            <person name="Muzny D."/>
            <person name="Qin X."/>
            <person name="Deng J."/>
            <person name="Jiang H."/>
            <person name="Liu Y."/>
            <person name="Qu J."/>
            <person name="Song X.-Z."/>
            <person name="Zhang L."/>
            <person name="Thornton R."/>
            <person name="Coyle M."/>
            <person name="Francisco L."/>
            <person name="Jackson L."/>
            <person name="Javaid M."/>
            <person name="Korchina V."/>
            <person name="Kovar C."/>
            <person name="Mata R."/>
            <person name="Mathew T."/>
            <person name="Ngo R."/>
            <person name="Nguyen L."/>
            <person name="Nguyen N."/>
            <person name="Okwuonu G."/>
            <person name="Ongeri F."/>
            <person name="Pham C."/>
            <person name="Simmons D."/>
            <person name="Wilczek-Boney K."/>
            <person name="Hale W."/>
            <person name="Jakkamsetti A."/>
            <person name="Pham P."/>
            <person name="Ruth R."/>
            <person name="San Lucas F."/>
            <person name="Warren J."/>
            <person name="Zhang J."/>
            <person name="Zhao Z."/>
            <person name="Zhou C."/>
            <person name="Zhu D."/>
            <person name="Lee S."/>
            <person name="Bess C."/>
            <person name="Blankenburg K."/>
            <person name="Forbes L."/>
            <person name="Fu Q."/>
            <person name="Gubbala S."/>
            <person name="Hirani K."/>
            <person name="Jayaseelan J.C."/>
            <person name="Lara F."/>
            <person name="Munidasa M."/>
            <person name="Palculict T."/>
            <person name="Patil S."/>
            <person name="Pu L.-L."/>
            <person name="Saada N."/>
            <person name="Tang L."/>
            <person name="Weissenberger G."/>
            <person name="Zhu Y."/>
            <person name="Hemphill L."/>
            <person name="Shang Y."/>
            <person name="Youmans B."/>
            <person name="Ayvaz T."/>
            <person name="Ross M."/>
            <person name="Santibanez J."/>
            <person name="Aqrawi P."/>
            <person name="Gross S."/>
            <person name="Joshi V."/>
            <person name="Fowler G."/>
            <person name="Nazareth L."/>
            <person name="Reid J."/>
            <person name="Worley K."/>
            <person name="Petrosino J."/>
            <person name="Highlander S."/>
            <person name="Gibbs R."/>
        </authorList>
    </citation>
    <scope>NUCLEOTIDE SEQUENCE [LARGE SCALE GENOMIC DNA]</scope>
    <source>
        <strain evidence="7 8">ATCC BAA-1640</strain>
    </source>
</reference>
<dbReference type="GO" id="GO:0000287">
    <property type="term" value="F:magnesium ion binding"/>
    <property type="evidence" value="ECO:0007669"/>
    <property type="project" value="TreeGrafter"/>
</dbReference>
<keyword evidence="2 5" id="KW-0479">Metal-binding</keyword>
<feature type="binding site" evidence="5">
    <location>
        <position position="131"/>
    </location>
    <ligand>
        <name>Mg(2+)</name>
        <dbReference type="ChEBI" id="CHEBI:18420"/>
    </ligand>
</feature>
<evidence type="ECO:0000259" key="6">
    <source>
        <dbReference type="Pfam" id="PF03328"/>
    </source>
</evidence>
<dbReference type="STRING" id="862517.HMPREF9225_1181"/>
<feature type="binding site" evidence="4">
    <location>
        <position position="131"/>
    </location>
    <ligand>
        <name>substrate</name>
    </ligand>
</feature>
<dbReference type="InterPro" id="IPR005000">
    <property type="entry name" value="Aldolase/citrate-lyase_domain"/>
</dbReference>
<dbReference type="PANTHER" id="PTHR32308">
    <property type="entry name" value="LYASE BETA SUBUNIT, PUTATIVE (AFU_ORTHOLOGUE AFUA_4G13030)-RELATED"/>
    <property type="match status" value="1"/>
</dbReference>
<dbReference type="Proteomes" id="UP000003280">
    <property type="component" value="Unassembled WGS sequence"/>
</dbReference>
<dbReference type="OrthoDB" id="9786940at2"/>
<dbReference type="HOGENOM" id="CLU_044864_0_0_9"/>
<sequence length="297" mass="33038">MRRSIRRTMMFLNAQRASLVKDAYIYGADCVILDLEDAVSPNEKDSARVQLYNTLKSVDYGETEVWVRINATDSPYWKEDVRASVAGGCDGIRIPMCETKEQVEIVEEFVEECEKEFNKEVGSTMLMAALETPLAIINCYEICKSSDRLMGVALSGGDFARTMHATTTKTGEEYFLARSQMLLSARAAGVMCFDTVYTDLDDEESLRRETEMIKNMGFDGKSIISPKQIDIVHDVFTPSEKEIANAQRVILAVQEAKEAGIGVVVVNGKMVDNAHVEGSYRTLEMAKAAGKYEGELV</sequence>
<dbReference type="PIRSF" id="PIRSF015582">
    <property type="entry name" value="Cit_lyase_B"/>
    <property type="match status" value="1"/>
</dbReference>
<keyword evidence="7" id="KW-0456">Lyase</keyword>
<dbReference type="EC" id="4.1.3.6" evidence="7"/>
<dbReference type="AlphaFoldDB" id="E0NLV1"/>
<dbReference type="Gene3D" id="3.20.20.60">
    <property type="entry name" value="Phosphoenolpyruvate-binding domains"/>
    <property type="match status" value="1"/>
</dbReference>
<dbReference type="Pfam" id="PF03328">
    <property type="entry name" value="HpcH_HpaI"/>
    <property type="match status" value="1"/>
</dbReference>
<keyword evidence="3 5" id="KW-0460">Magnesium</keyword>
<protein>
    <submittedName>
        <fullName evidence="7">Putative citrate (Pro-3S)-lyase, beta subunit</fullName>
        <ecNumber evidence="7">4.1.3.6</ecNumber>
    </submittedName>
</protein>
<gene>
    <name evidence="7" type="primary">citE</name>
    <name evidence="7" type="ORF">HMPREF9225_1181</name>
</gene>
<name>E0NLV1_9FIRM</name>
<dbReference type="GO" id="GO:0006107">
    <property type="term" value="P:oxaloacetate metabolic process"/>
    <property type="evidence" value="ECO:0007669"/>
    <property type="project" value="TreeGrafter"/>
</dbReference>
<evidence type="ECO:0000256" key="5">
    <source>
        <dbReference type="PIRSR" id="PIRSR015582-2"/>
    </source>
</evidence>
<dbReference type="SUPFAM" id="SSF51621">
    <property type="entry name" value="Phosphoenolpyruvate/pyruvate domain"/>
    <property type="match status" value="1"/>
</dbReference>
<dbReference type="InterPro" id="IPR015813">
    <property type="entry name" value="Pyrv/PenolPyrv_kinase-like_dom"/>
</dbReference>
<evidence type="ECO:0000256" key="1">
    <source>
        <dbReference type="ARBA" id="ARBA00001946"/>
    </source>
</evidence>
<accession>E0NLV1</accession>
<dbReference type="eggNOG" id="COG2301">
    <property type="taxonomic scope" value="Bacteria"/>
</dbReference>
<proteinExistence type="predicted"/>
<comment type="cofactor">
    <cofactor evidence="1">
        <name>Mg(2+)</name>
        <dbReference type="ChEBI" id="CHEBI:18420"/>
    </cofactor>
</comment>
<feature type="domain" description="HpcH/HpaI aldolase/citrate lyase" evidence="6">
    <location>
        <begin position="7"/>
        <end position="226"/>
    </location>
</feature>
<evidence type="ECO:0000256" key="2">
    <source>
        <dbReference type="ARBA" id="ARBA00022723"/>
    </source>
</evidence>
<evidence type="ECO:0000313" key="7">
    <source>
        <dbReference type="EMBL" id="EFM25292.1"/>
    </source>
</evidence>
<keyword evidence="8" id="KW-1185">Reference proteome</keyword>
<dbReference type="InterPro" id="IPR011206">
    <property type="entry name" value="Citrate_lyase_beta/mcl1/mcl2"/>
</dbReference>
<feature type="binding site" evidence="5">
    <location>
        <position position="158"/>
    </location>
    <ligand>
        <name>Mg(2+)</name>
        <dbReference type="ChEBI" id="CHEBI:18420"/>
    </ligand>
</feature>
<feature type="binding site" evidence="4">
    <location>
        <position position="68"/>
    </location>
    <ligand>
        <name>substrate</name>
    </ligand>
</feature>
<dbReference type="InterPro" id="IPR040442">
    <property type="entry name" value="Pyrv_kinase-like_dom_sf"/>
</dbReference>
<dbReference type="PANTHER" id="PTHR32308:SF10">
    <property type="entry name" value="CITRATE LYASE SUBUNIT BETA"/>
    <property type="match status" value="1"/>
</dbReference>
<evidence type="ECO:0000313" key="8">
    <source>
        <dbReference type="Proteomes" id="UP000003280"/>
    </source>
</evidence>
<organism evidence="7 8">
    <name type="scientific">Peptoniphilus duerdenii ATCC BAA-1640</name>
    <dbReference type="NCBI Taxonomy" id="862517"/>
    <lineage>
        <taxon>Bacteria</taxon>
        <taxon>Bacillati</taxon>
        <taxon>Bacillota</taxon>
        <taxon>Tissierellia</taxon>
        <taxon>Tissierellales</taxon>
        <taxon>Peptoniphilaceae</taxon>
        <taxon>Peptoniphilus</taxon>
    </lineage>
</organism>